<evidence type="ECO:0000313" key="2">
    <source>
        <dbReference type="Proteomes" id="UP000717328"/>
    </source>
</evidence>
<dbReference type="EMBL" id="JABCKI010000335">
    <property type="protein sequence ID" value="KAG5650918.1"/>
    <property type="molecule type" value="Genomic_DNA"/>
</dbReference>
<dbReference type="AlphaFoldDB" id="A0A9P7GIZ7"/>
<gene>
    <name evidence="1" type="ORF">H0H81_010565</name>
</gene>
<organism evidence="1 2">
    <name type="scientific">Sphagnurus paluster</name>
    <dbReference type="NCBI Taxonomy" id="117069"/>
    <lineage>
        <taxon>Eukaryota</taxon>
        <taxon>Fungi</taxon>
        <taxon>Dikarya</taxon>
        <taxon>Basidiomycota</taxon>
        <taxon>Agaricomycotina</taxon>
        <taxon>Agaricomycetes</taxon>
        <taxon>Agaricomycetidae</taxon>
        <taxon>Agaricales</taxon>
        <taxon>Tricholomatineae</taxon>
        <taxon>Lyophyllaceae</taxon>
        <taxon>Sphagnurus</taxon>
    </lineage>
</organism>
<accession>A0A9P7GIZ7</accession>
<sequence length="176" mass="20154">MKVSSLSNEPAETILADMSLHMHTVNATETQVPKTNNHGHNENPPLWKSTGKETINARQPTLWCNSDLALSNLIRLCTLQIMDIYDFDYCLRDFEFAQLPAGVSAVDYFLGDDRVPLSRDALNLIMYYFISSVPPSRGVRFTTMPKEAIWDSINAAAFGFQEPMKEMYMWVYNERF</sequence>
<evidence type="ECO:0000313" key="1">
    <source>
        <dbReference type="EMBL" id="KAG5650918.1"/>
    </source>
</evidence>
<reference evidence="1" key="1">
    <citation type="submission" date="2021-02" db="EMBL/GenBank/DDBJ databases">
        <authorList>
            <person name="Nieuwenhuis M."/>
            <person name="Van De Peppel L.J.J."/>
        </authorList>
    </citation>
    <scope>NUCLEOTIDE SEQUENCE</scope>
    <source>
        <strain evidence="1">D49</strain>
    </source>
</reference>
<reference evidence="1" key="2">
    <citation type="submission" date="2021-10" db="EMBL/GenBank/DDBJ databases">
        <title>Phylogenomics reveals ancestral predisposition of the termite-cultivated fungus Termitomyces towards a domesticated lifestyle.</title>
        <authorList>
            <person name="Auxier B."/>
            <person name="Grum-Grzhimaylo A."/>
            <person name="Cardenas M.E."/>
            <person name="Lodge J.D."/>
            <person name="Laessoe T."/>
            <person name="Pedersen O."/>
            <person name="Smith M.E."/>
            <person name="Kuyper T.W."/>
            <person name="Franco-Molano E.A."/>
            <person name="Baroni T.J."/>
            <person name="Aanen D.K."/>
        </authorList>
    </citation>
    <scope>NUCLEOTIDE SEQUENCE</scope>
    <source>
        <strain evidence="1">D49</strain>
    </source>
</reference>
<proteinExistence type="predicted"/>
<name>A0A9P7GIZ7_9AGAR</name>
<dbReference type="Proteomes" id="UP000717328">
    <property type="component" value="Unassembled WGS sequence"/>
</dbReference>
<keyword evidence="2" id="KW-1185">Reference proteome</keyword>
<comment type="caution">
    <text evidence="1">The sequence shown here is derived from an EMBL/GenBank/DDBJ whole genome shotgun (WGS) entry which is preliminary data.</text>
</comment>
<protein>
    <submittedName>
        <fullName evidence="1">Uncharacterized protein</fullName>
    </submittedName>
</protein>